<evidence type="ECO:0000313" key="2">
    <source>
        <dbReference type="Proteomes" id="UP001367508"/>
    </source>
</evidence>
<gene>
    <name evidence="1" type="ORF">VNO77_34014</name>
</gene>
<sequence length="77" mass="8599">MIAITTLPEARRIHVLSLELGMLLVALPWSSPHPSCFLNGELSDYFLSQGPVYTSGSRALMEGLRGEEIDEYFKVML</sequence>
<keyword evidence="2" id="KW-1185">Reference proteome</keyword>
<dbReference type="Proteomes" id="UP001367508">
    <property type="component" value="Unassembled WGS sequence"/>
</dbReference>
<protein>
    <submittedName>
        <fullName evidence="1">Uncharacterized protein</fullName>
    </submittedName>
</protein>
<comment type="caution">
    <text evidence="1">The sequence shown here is derived from an EMBL/GenBank/DDBJ whole genome shotgun (WGS) entry which is preliminary data.</text>
</comment>
<reference evidence="1 2" key="1">
    <citation type="submission" date="2024-01" db="EMBL/GenBank/DDBJ databases">
        <title>The genomes of 5 underutilized Papilionoideae crops provide insights into root nodulation and disease resistanc.</title>
        <authorList>
            <person name="Jiang F."/>
        </authorList>
    </citation>
    <scope>NUCLEOTIDE SEQUENCE [LARGE SCALE GENOMIC DNA]</scope>
    <source>
        <strain evidence="1">LVBAO_FW01</strain>
        <tissue evidence="1">Leaves</tissue>
    </source>
</reference>
<dbReference type="EMBL" id="JAYMYQ010000008">
    <property type="protein sequence ID" value="KAK7315466.1"/>
    <property type="molecule type" value="Genomic_DNA"/>
</dbReference>
<accession>A0AAN9KEW7</accession>
<name>A0AAN9KEW7_CANGL</name>
<organism evidence="1 2">
    <name type="scientific">Canavalia gladiata</name>
    <name type="common">Sword bean</name>
    <name type="synonym">Dolichos gladiatus</name>
    <dbReference type="NCBI Taxonomy" id="3824"/>
    <lineage>
        <taxon>Eukaryota</taxon>
        <taxon>Viridiplantae</taxon>
        <taxon>Streptophyta</taxon>
        <taxon>Embryophyta</taxon>
        <taxon>Tracheophyta</taxon>
        <taxon>Spermatophyta</taxon>
        <taxon>Magnoliopsida</taxon>
        <taxon>eudicotyledons</taxon>
        <taxon>Gunneridae</taxon>
        <taxon>Pentapetalae</taxon>
        <taxon>rosids</taxon>
        <taxon>fabids</taxon>
        <taxon>Fabales</taxon>
        <taxon>Fabaceae</taxon>
        <taxon>Papilionoideae</taxon>
        <taxon>50 kb inversion clade</taxon>
        <taxon>NPAAA clade</taxon>
        <taxon>indigoferoid/millettioid clade</taxon>
        <taxon>Phaseoleae</taxon>
        <taxon>Canavalia</taxon>
    </lineage>
</organism>
<proteinExistence type="predicted"/>
<dbReference type="AlphaFoldDB" id="A0AAN9KEW7"/>
<evidence type="ECO:0000313" key="1">
    <source>
        <dbReference type="EMBL" id="KAK7315466.1"/>
    </source>
</evidence>